<comment type="caution">
    <text evidence="1">The sequence shown here is derived from an EMBL/GenBank/DDBJ whole genome shotgun (WGS) entry which is preliminary data.</text>
</comment>
<evidence type="ECO:0000313" key="1">
    <source>
        <dbReference type="EMBL" id="KAI0036251.1"/>
    </source>
</evidence>
<dbReference type="Proteomes" id="UP000814128">
    <property type="component" value="Unassembled WGS sequence"/>
</dbReference>
<keyword evidence="2" id="KW-1185">Reference proteome</keyword>
<proteinExistence type="predicted"/>
<reference evidence="1" key="1">
    <citation type="submission" date="2021-02" db="EMBL/GenBank/DDBJ databases">
        <authorList>
            <consortium name="DOE Joint Genome Institute"/>
            <person name="Ahrendt S."/>
            <person name="Looney B.P."/>
            <person name="Miyauchi S."/>
            <person name="Morin E."/>
            <person name="Drula E."/>
            <person name="Courty P.E."/>
            <person name="Chicoki N."/>
            <person name="Fauchery L."/>
            <person name="Kohler A."/>
            <person name="Kuo A."/>
            <person name="Labutti K."/>
            <person name="Pangilinan J."/>
            <person name="Lipzen A."/>
            <person name="Riley R."/>
            <person name="Andreopoulos W."/>
            <person name="He G."/>
            <person name="Johnson J."/>
            <person name="Barry K.W."/>
            <person name="Grigoriev I.V."/>
            <person name="Nagy L."/>
            <person name="Hibbett D."/>
            <person name="Henrissat B."/>
            <person name="Matheny P.B."/>
            <person name="Labbe J."/>
            <person name="Martin F."/>
        </authorList>
    </citation>
    <scope>NUCLEOTIDE SEQUENCE</scope>
    <source>
        <strain evidence="1">EC-137</strain>
    </source>
</reference>
<organism evidence="1 2">
    <name type="scientific">Vararia minispora EC-137</name>
    <dbReference type="NCBI Taxonomy" id="1314806"/>
    <lineage>
        <taxon>Eukaryota</taxon>
        <taxon>Fungi</taxon>
        <taxon>Dikarya</taxon>
        <taxon>Basidiomycota</taxon>
        <taxon>Agaricomycotina</taxon>
        <taxon>Agaricomycetes</taxon>
        <taxon>Russulales</taxon>
        <taxon>Lachnocladiaceae</taxon>
        <taxon>Vararia</taxon>
    </lineage>
</organism>
<sequence>MCYQHSETAPTNYGSPGASLQYQLDDIRTEYHPRSGRNTEIVHFDDYGRKQTLSDSVPAAEPWRPSFKTREDFELAEIMLEACMNETLTDRLLKIFQSCAEGRGKVTFRSYSDVKLAWEHASTRLAPFEPEKISVKYKGEDRDFVVFSRDLWQWTLDILQHRSLAQQMTWDAERISKFNGSEWVRVIHEPWTAASWWDIQVRLPAGGHLLCYLLYADKTRLSTFGTAKGYPVVARILNLPIELRNGNTFGSGCVVGWLPIVDDDPEENKKPGFVNFKRVVWHDSFWVVIKSIAQHSKTGFLVICGDDVRRQLFPIILILSADYEEQEVMALIRGFGGKRPCPICLVPTEELSNLLIRHEARTREHSLAIIQHARNADFNIGERESFLSSYGLRDVDNVFWQIANTDPHRALSFDRLHSNNSGLGGHHLWNELKDVIKSLGRQAEKALNDNFNAIPRWSGLSHFSDVVSISFNDGTKHEDIGKLVVFAAHSIIPRTHQVGRSLLRCLRAYAEVDMHISFDVHTSDTIASGRALQNEFARLISDAGEIPKNWNFPKLHLLQHSFDDIEAKGASANFNTKPNEKMHGPYKKAYKLCTNFRNVAPQLLRIDHYSLTSVFLRDLINLRDEYELDIAQTLAETAEAVNDTGSKRPLTWQDFENAYKTHPFLKNIRSTLAQWLTATLPVFGEHSLLPPNGKVSFHPDDLICEYHLLRTLYECHVDWRQKTDNLHCSPSFHGQERYDYIMFQAANGVVFAQLTAIFACILNDQVYPVCVVRRLDAPVGGLRPEDAGLKLHRVRSWPAERSSSYEIIPVLSIIRGALLVSDSRRAGDFLVMDLVDGDMYLRCKRIFGQQ</sequence>
<accession>A0ACB8QWK5</accession>
<protein>
    <submittedName>
        <fullName evidence="1">Uncharacterized protein</fullName>
    </submittedName>
</protein>
<name>A0ACB8QWK5_9AGAM</name>
<dbReference type="EMBL" id="MU273473">
    <property type="protein sequence ID" value="KAI0036251.1"/>
    <property type="molecule type" value="Genomic_DNA"/>
</dbReference>
<gene>
    <name evidence="1" type="ORF">K488DRAFT_41450</name>
</gene>
<evidence type="ECO:0000313" key="2">
    <source>
        <dbReference type="Proteomes" id="UP000814128"/>
    </source>
</evidence>
<reference evidence="1" key="2">
    <citation type="journal article" date="2022" name="New Phytol.">
        <title>Evolutionary transition to the ectomycorrhizal habit in the genomes of a hyperdiverse lineage of mushroom-forming fungi.</title>
        <authorList>
            <person name="Looney B."/>
            <person name="Miyauchi S."/>
            <person name="Morin E."/>
            <person name="Drula E."/>
            <person name="Courty P.E."/>
            <person name="Kohler A."/>
            <person name="Kuo A."/>
            <person name="LaButti K."/>
            <person name="Pangilinan J."/>
            <person name="Lipzen A."/>
            <person name="Riley R."/>
            <person name="Andreopoulos W."/>
            <person name="He G."/>
            <person name="Johnson J."/>
            <person name="Nolan M."/>
            <person name="Tritt A."/>
            <person name="Barry K.W."/>
            <person name="Grigoriev I.V."/>
            <person name="Nagy L.G."/>
            <person name="Hibbett D."/>
            <person name="Henrissat B."/>
            <person name="Matheny P.B."/>
            <person name="Labbe J."/>
            <person name="Martin F.M."/>
        </authorList>
    </citation>
    <scope>NUCLEOTIDE SEQUENCE</scope>
    <source>
        <strain evidence="1">EC-137</strain>
    </source>
</reference>